<evidence type="ECO:0000256" key="3">
    <source>
        <dbReference type="SAM" id="MobiDB-lite"/>
    </source>
</evidence>
<proteinExistence type="predicted"/>
<sequence>MQWGYAEEITPRACQTCLNNSITLLPKNCPSQVEAIGWYEHCMFRYSDLSFFSLMELSPGFYMTNSFNSSDPLRFTQAATNLLQRLTAEAALGDSRLKFAIGSGTIPNSPLFYGAVQCTPDMSAHDCTDCLLGAIAQIREYCDGKIGGRIQRPGCRLRFELDRFFQNQPASSPPPLPSNTTTSSSPRDRIHVFVILSFFFPQEIPFFAYSSSFLCLLIKEEIHVNVKIKRKPPFEHHHSFTGFTVVSFVCFNSLTFDPQIWLKIKLKMQNLCSSILTPLESLCMDSPMQINLGEVGLELFIR</sequence>
<dbReference type="EMBL" id="CM002922">
    <property type="protein sequence ID" value="KGN64575.1"/>
    <property type="molecule type" value="Genomic_DNA"/>
</dbReference>
<dbReference type="STRING" id="3659.A0A0A0LRP7"/>
<feature type="domain" description="Gnk2-homologous" evidence="4">
    <location>
        <begin position="57"/>
        <end position="164"/>
    </location>
</feature>
<dbReference type="PROSITE" id="PS51473">
    <property type="entry name" value="GNK2"/>
    <property type="match status" value="2"/>
</dbReference>
<evidence type="ECO:0000313" key="6">
    <source>
        <dbReference type="Proteomes" id="UP000029981"/>
    </source>
</evidence>
<dbReference type="Gramene" id="KGN64575">
    <property type="protein sequence ID" value="KGN64575"/>
    <property type="gene ID" value="Csa_1G065950"/>
</dbReference>
<dbReference type="InterPro" id="IPR002902">
    <property type="entry name" value="GNK2"/>
</dbReference>
<dbReference type="FunFam" id="3.30.430.20:FF:000002">
    <property type="entry name" value="Cysteine-rich receptor-like protein kinase 10"/>
    <property type="match status" value="1"/>
</dbReference>
<protein>
    <recommendedName>
        <fullName evidence="4">Gnk2-homologous domain-containing protein</fullName>
    </recommendedName>
</protein>
<keyword evidence="2" id="KW-0677">Repeat</keyword>
<reference evidence="5 6" key="2">
    <citation type="journal article" date="2009" name="PLoS ONE">
        <title>An integrated genetic and cytogenetic map of the cucumber genome.</title>
        <authorList>
            <person name="Ren Y."/>
            <person name="Zhang Z."/>
            <person name="Liu J."/>
            <person name="Staub J.E."/>
            <person name="Han Y."/>
            <person name="Cheng Z."/>
            <person name="Li X."/>
            <person name="Lu J."/>
            <person name="Miao H."/>
            <person name="Kang H."/>
            <person name="Xie B."/>
            <person name="Gu X."/>
            <person name="Wang X."/>
            <person name="Du Y."/>
            <person name="Jin W."/>
            <person name="Huang S."/>
        </authorList>
    </citation>
    <scope>NUCLEOTIDE SEQUENCE [LARGE SCALE GENOMIC DNA]</scope>
    <source>
        <strain evidence="6">cv. 9930</strain>
    </source>
</reference>
<reference evidence="5 6" key="1">
    <citation type="journal article" date="2009" name="Nat. Genet.">
        <title>The genome of the cucumber, Cucumis sativus L.</title>
        <authorList>
            <person name="Huang S."/>
            <person name="Li R."/>
            <person name="Zhang Z."/>
            <person name="Li L."/>
            <person name="Gu X."/>
            <person name="Fan W."/>
            <person name="Lucas W.J."/>
            <person name="Wang X."/>
            <person name="Xie B."/>
            <person name="Ni P."/>
            <person name="Ren Y."/>
            <person name="Zhu H."/>
            <person name="Li J."/>
            <person name="Lin K."/>
            <person name="Jin W."/>
            <person name="Fei Z."/>
            <person name="Li G."/>
            <person name="Staub J."/>
            <person name="Kilian A."/>
            <person name="van der Vossen E.A."/>
            <person name="Wu Y."/>
            <person name="Guo J."/>
            <person name="He J."/>
            <person name="Jia Z."/>
            <person name="Ren Y."/>
            <person name="Tian G."/>
            <person name="Lu Y."/>
            <person name="Ruan J."/>
            <person name="Qian W."/>
            <person name="Wang M."/>
            <person name="Huang Q."/>
            <person name="Li B."/>
            <person name="Xuan Z."/>
            <person name="Cao J."/>
            <person name="Asan"/>
            <person name="Wu Z."/>
            <person name="Zhang J."/>
            <person name="Cai Q."/>
            <person name="Bai Y."/>
            <person name="Zhao B."/>
            <person name="Han Y."/>
            <person name="Li Y."/>
            <person name="Li X."/>
            <person name="Wang S."/>
            <person name="Shi Q."/>
            <person name="Liu S."/>
            <person name="Cho W.K."/>
            <person name="Kim J.Y."/>
            <person name="Xu Y."/>
            <person name="Heller-Uszynska K."/>
            <person name="Miao H."/>
            <person name="Cheng Z."/>
            <person name="Zhang S."/>
            <person name="Wu J."/>
            <person name="Yang Y."/>
            <person name="Kang H."/>
            <person name="Li M."/>
            <person name="Liang H."/>
            <person name="Ren X."/>
            <person name="Shi Z."/>
            <person name="Wen M."/>
            <person name="Jian M."/>
            <person name="Yang H."/>
            <person name="Zhang G."/>
            <person name="Yang Z."/>
            <person name="Chen R."/>
            <person name="Liu S."/>
            <person name="Li J."/>
            <person name="Ma L."/>
            <person name="Liu H."/>
            <person name="Zhou Y."/>
            <person name="Zhao J."/>
            <person name="Fang X."/>
            <person name="Li G."/>
            <person name="Fang L."/>
            <person name="Li Y."/>
            <person name="Liu D."/>
            <person name="Zheng H."/>
            <person name="Zhang Y."/>
            <person name="Qin N."/>
            <person name="Li Z."/>
            <person name="Yang G."/>
            <person name="Yang S."/>
            <person name="Bolund L."/>
            <person name="Kristiansen K."/>
            <person name="Zheng H."/>
            <person name="Li S."/>
            <person name="Zhang X."/>
            <person name="Yang H."/>
            <person name="Wang J."/>
            <person name="Sun R."/>
            <person name="Zhang B."/>
            <person name="Jiang S."/>
            <person name="Wang J."/>
            <person name="Du Y."/>
            <person name="Li S."/>
        </authorList>
    </citation>
    <scope>NUCLEOTIDE SEQUENCE [LARGE SCALE GENOMIC DNA]</scope>
    <source>
        <strain evidence="6">cv. 9930</strain>
    </source>
</reference>
<dbReference type="CDD" id="cd23509">
    <property type="entry name" value="Gnk2-like"/>
    <property type="match status" value="2"/>
</dbReference>
<reference evidence="5 6" key="4">
    <citation type="journal article" date="2011" name="BMC Genomics">
        <title>RNA-Seq improves annotation of protein-coding genes in the cucumber genome.</title>
        <authorList>
            <person name="Li Z."/>
            <person name="Zhang Z."/>
            <person name="Yan P."/>
            <person name="Huang S."/>
            <person name="Fei Z."/>
            <person name="Lin K."/>
        </authorList>
    </citation>
    <scope>NUCLEOTIDE SEQUENCE [LARGE SCALE GENOMIC DNA]</scope>
    <source>
        <strain evidence="6">cv. 9930</strain>
    </source>
</reference>
<dbReference type="InterPro" id="IPR038408">
    <property type="entry name" value="GNK2_sf"/>
</dbReference>
<name>A0A0A0LRP7_CUCSA</name>
<dbReference type="Proteomes" id="UP000029981">
    <property type="component" value="Chromosome 1"/>
</dbReference>
<accession>A0A0A0LRP7</accession>
<keyword evidence="1" id="KW-0732">Signal</keyword>
<dbReference type="Pfam" id="PF01657">
    <property type="entry name" value="Stress-antifung"/>
    <property type="match status" value="2"/>
</dbReference>
<evidence type="ECO:0000256" key="1">
    <source>
        <dbReference type="ARBA" id="ARBA00022729"/>
    </source>
</evidence>
<dbReference type="PANTHER" id="PTHR32099">
    <property type="entry name" value="CYSTEINE-RICH REPEAT SECRETORY PROTEIN"/>
    <property type="match status" value="1"/>
</dbReference>
<evidence type="ECO:0000256" key="2">
    <source>
        <dbReference type="ARBA" id="ARBA00022737"/>
    </source>
</evidence>
<feature type="domain" description="Gnk2-homologous" evidence="4">
    <location>
        <begin position="1"/>
        <end position="51"/>
    </location>
</feature>
<dbReference type="PANTHER" id="PTHR32099:SF103">
    <property type="entry name" value="GNK2-HOMOLOGOUS DOMAIN-CONTAINING PROTEIN"/>
    <property type="match status" value="1"/>
</dbReference>
<evidence type="ECO:0000259" key="4">
    <source>
        <dbReference type="PROSITE" id="PS51473"/>
    </source>
</evidence>
<evidence type="ECO:0000313" key="5">
    <source>
        <dbReference type="EMBL" id="KGN64575.1"/>
    </source>
</evidence>
<dbReference type="AlphaFoldDB" id="A0A0A0LRP7"/>
<keyword evidence="6" id="KW-1185">Reference proteome</keyword>
<dbReference type="Gene3D" id="3.30.430.20">
    <property type="entry name" value="Gnk2 domain, C-X8-C-X2-C motif"/>
    <property type="match status" value="2"/>
</dbReference>
<organism evidence="5 6">
    <name type="scientific">Cucumis sativus</name>
    <name type="common">Cucumber</name>
    <dbReference type="NCBI Taxonomy" id="3659"/>
    <lineage>
        <taxon>Eukaryota</taxon>
        <taxon>Viridiplantae</taxon>
        <taxon>Streptophyta</taxon>
        <taxon>Embryophyta</taxon>
        <taxon>Tracheophyta</taxon>
        <taxon>Spermatophyta</taxon>
        <taxon>Magnoliopsida</taxon>
        <taxon>eudicotyledons</taxon>
        <taxon>Gunneridae</taxon>
        <taxon>Pentapetalae</taxon>
        <taxon>rosids</taxon>
        <taxon>fabids</taxon>
        <taxon>Cucurbitales</taxon>
        <taxon>Cucurbitaceae</taxon>
        <taxon>Benincaseae</taxon>
        <taxon>Cucumis</taxon>
    </lineage>
</organism>
<gene>
    <name evidence="5" type="ORF">Csa_1G065950</name>
</gene>
<feature type="region of interest" description="Disordered" evidence="3">
    <location>
        <begin position="166"/>
        <end position="185"/>
    </location>
</feature>
<reference evidence="5 6" key="3">
    <citation type="journal article" date="2010" name="BMC Genomics">
        <title>Transcriptome sequencing and comparative analysis of cucumber flowers with different sex types.</title>
        <authorList>
            <person name="Guo S."/>
            <person name="Zheng Y."/>
            <person name="Joung J.G."/>
            <person name="Liu S."/>
            <person name="Zhang Z."/>
            <person name="Crasta O.R."/>
            <person name="Sobral B.W."/>
            <person name="Xu Y."/>
            <person name="Huang S."/>
            <person name="Fei Z."/>
        </authorList>
    </citation>
    <scope>NUCLEOTIDE SEQUENCE [LARGE SCALE GENOMIC DNA]</scope>
    <source>
        <strain evidence="6">cv. 9930</strain>
    </source>
</reference>